<dbReference type="EMBL" id="CP089984">
    <property type="protein sequence ID" value="WXB15361.1"/>
    <property type="molecule type" value="Genomic_DNA"/>
</dbReference>
<sequence>MRLWPIIAWLGMAPMMACASEASPGAPAEQDESELGKIGRFATMSGVITNLDTKVAVPGVTVDAGLGNHRAVTDARGAWTIARLPKLVPFTPTLSADDFVTITLQEYILLGDFDRGGFELAPAARATASRGRLPDYDPAKGVQHFTLINTGNCSDPSGATIVLPPGSSARVKYFKEGRLSDAPSISANEDPQVYFYNVDLDKAFDYELVHPTCKLVPFPVKMGNVIYTGAMKVEAGGRLDGALHGSFSRIFVR</sequence>
<dbReference type="InterPro" id="IPR008969">
    <property type="entry name" value="CarboxyPept-like_regulatory"/>
</dbReference>
<protein>
    <submittedName>
        <fullName evidence="2">Carboxypeptidase-like regulatory domain-containing protein</fullName>
    </submittedName>
</protein>
<evidence type="ECO:0000313" key="2">
    <source>
        <dbReference type="EMBL" id="WXB15361.1"/>
    </source>
</evidence>
<keyword evidence="3" id="KW-1185">Reference proteome</keyword>
<feature type="signal peptide" evidence="1">
    <location>
        <begin position="1"/>
        <end position="19"/>
    </location>
</feature>
<organism evidence="2 3">
    <name type="scientific">Pendulispora albinea</name>
    <dbReference type="NCBI Taxonomy" id="2741071"/>
    <lineage>
        <taxon>Bacteria</taxon>
        <taxon>Pseudomonadati</taxon>
        <taxon>Myxococcota</taxon>
        <taxon>Myxococcia</taxon>
        <taxon>Myxococcales</taxon>
        <taxon>Sorangiineae</taxon>
        <taxon>Pendulisporaceae</taxon>
        <taxon>Pendulispora</taxon>
    </lineage>
</organism>
<dbReference type="RefSeq" id="WP_394824986.1">
    <property type="nucleotide sequence ID" value="NZ_CP089984.1"/>
</dbReference>
<reference evidence="2 3" key="1">
    <citation type="submission" date="2021-12" db="EMBL/GenBank/DDBJ databases">
        <title>Discovery of the Pendulisporaceae a myxobacterial family with distinct sporulation behavior and unique specialized metabolism.</title>
        <authorList>
            <person name="Garcia R."/>
            <person name="Popoff A."/>
            <person name="Bader C.D."/>
            <person name="Loehr J."/>
            <person name="Walesch S."/>
            <person name="Walt C."/>
            <person name="Boldt J."/>
            <person name="Bunk B."/>
            <person name="Haeckl F.J.F.P.J."/>
            <person name="Gunesch A.P."/>
            <person name="Birkelbach J."/>
            <person name="Nuebel U."/>
            <person name="Pietschmann T."/>
            <person name="Bach T."/>
            <person name="Mueller R."/>
        </authorList>
    </citation>
    <scope>NUCLEOTIDE SEQUENCE [LARGE SCALE GENOMIC DNA]</scope>
    <source>
        <strain evidence="2 3">MSr11954</strain>
    </source>
</reference>
<proteinExistence type="predicted"/>
<gene>
    <name evidence="2" type="ORF">LZC94_47015</name>
</gene>
<dbReference type="Proteomes" id="UP001370348">
    <property type="component" value="Chromosome"/>
</dbReference>
<dbReference type="SUPFAM" id="SSF49464">
    <property type="entry name" value="Carboxypeptidase regulatory domain-like"/>
    <property type="match status" value="1"/>
</dbReference>
<accession>A0ABZ2M006</accession>
<name>A0ABZ2M006_9BACT</name>
<evidence type="ECO:0000256" key="1">
    <source>
        <dbReference type="SAM" id="SignalP"/>
    </source>
</evidence>
<evidence type="ECO:0000313" key="3">
    <source>
        <dbReference type="Proteomes" id="UP001370348"/>
    </source>
</evidence>
<feature type="chain" id="PRO_5046528227" evidence="1">
    <location>
        <begin position="20"/>
        <end position="253"/>
    </location>
</feature>
<keyword evidence="1" id="KW-0732">Signal</keyword>